<proteinExistence type="predicted"/>
<dbReference type="AlphaFoldDB" id="A0A0V1M2R3"/>
<sequence>MEVELVGRKRHWGTENVGGFCGESGTWRKNACKAVWGKAAPCQIKFCCFRFCAKETARGRKKSFMVDRVKASLVGKNESGVGEQKTALG</sequence>
<accession>A0A0V1M2R3</accession>
<evidence type="ECO:0000313" key="1">
    <source>
        <dbReference type="EMBL" id="KRZ66015.1"/>
    </source>
</evidence>
<dbReference type="EMBL" id="JYDO01000273">
    <property type="protein sequence ID" value="KRZ66015.1"/>
    <property type="molecule type" value="Genomic_DNA"/>
</dbReference>
<reference evidence="1 2" key="1">
    <citation type="submission" date="2015-01" db="EMBL/GenBank/DDBJ databases">
        <title>Evolution of Trichinella species and genotypes.</title>
        <authorList>
            <person name="Korhonen P.K."/>
            <person name="Edoardo P."/>
            <person name="Giuseppe L.R."/>
            <person name="Gasser R.B."/>
        </authorList>
    </citation>
    <scope>NUCLEOTIDE SEQUENCE [LARGE SCALE GENOMIC DNA]</scope>
    <source>
        <strain evidence="1">ISS1980</strain>
    </source>
</reference>
<organism evidence="1 2">
    <name type="scientific">Trichinella papuae</name>
    <dbReference type="NCBI Taxonomy" id="268474"/>
    <lineage>
        <taxon>Eukaryota</taxon>
        <taxon>Metazoa</taxon>
        <taxon>Ecdysozoa</taxon>
        <taxon>Nematoda</taxon>
        <taxon>Enoplea</taxon>
        <taxon>Dorylaimia</taxon>
        <taxon>Trichinellida</taxon>
        <taxon>Trichinellidae</taxon>
        <taxon>Trichinella</taxon>
    </lineage>
</organism>
<keyword evidence="2" id="KW-1185">Reference proteome</keyword>
<dbReference type="Proteomes" id="UP000054843">
    <property type="component" value="Unassembled WGS sequence"/>
</dbReference>
<protein>
    <submittedName>
        <fullName evidence="1">Uncharacterized protein</fullName>
    </submittedName>
</protein>
<gene>
    <name evidence="1" type="ORF">T10_1100</name>
</gene>
<name>A0A0V1M2R3_9BILA</name>
<comment type="caution">
    <text evidence="1">The sequence shown here is derived from an EMBL/GenBank/DDBJ whole genome shotgun (WGS) entry which is preliminary data.</text>
</comment>
<evidence type="ECO:0000313" key="2">
    <source>
        <dbReference type="Proteomes" id="UP000054843"/>
    </source>
</evidence>